<dbReference type="EMBL" id="JABJWC010000003">
    <property type="protein sequence ID" value="NPC65168.1"/>
    <property type="molecule type" value="Genomic_DNA"/>
</dbReference>
<keyword evidence="2" id="KW-1185">Reference proteome</keyword>
<sequence>MNSPELNQVLVENIADLEVTATRLHMLGDALDGVIDENTQKWIDENNWSGEIDEGNWWIAPKGEGWYNPEDEESEGAFFEWTDFEDQSEDNYYVTQLCQLGKDKVGIRFVQDQIGRGQWKKIVSELAELVSGTGFLLEEKKLSFFLPVKIDQKVLASGLGDDDIEAGMKQYRETLDLLLKAKTAFDKVIARIKQVG</sequence>
<dbReference type="RefSeq" id="WP_172154856.1">
    <property type="nucleotide sequence ID" value="NZ_JABJWC010000003.1"/>
</dbReference>
<proteinExistence type="predicted"/>
<reference evidence="1 2" key="1">
    <citation type="journal article" date="2020" name="Microorganisms">
        <title>Description of Komagataeibacter melaceti sp. nov. and Komagataeibacter melomenusus sp. nov. Isolated from Apple Cider Vinegar.</title>
        <authorList>
            <person name="Maric L."/>
            <person name="Cleenwerck I."/>
            <person name="Accetto T."/>
            <person name="Vandamme P."/>
            <person name="Trcek J."/>
        </authorList>
    </citation>
    <scope>NUCLEOTIDE SEQUENCE [LARGE SCALE GENOMIC DNA]</scope>
    <source>
        <strain evidence="1 2">AV436</strain>
    </source>
</reference>
<evidence type="ECO:0000313" key="1">
    <source>
        <dbReference type="EMBL" id="NPC65168.1"/>
    </source>
</evidence>
<evidence type="ECO:0000313" key="2">
    <source>
        <dbReference type="Proteomes" id="UP000623090"/>
    </source>
</evidence>
<accession>A0ABX2A9U4</accession>
<gene>
    <name evidence="1" type="ORF">HNW77_01850</name>
</gene>
<organism evidence="1 2">
    <name type="scientific">Komagataeibacter melomenusus</name>
    <dbReference type="NCBI Taxonomy" id="2766578"/>
    <lineage>
        <taxon>Bacteria</taxon>
        <taxon>Pseudomonadati</taxon>
        <taxon>Pseudomonadota</taxon>
        <taxon>Alphaproteobacteria</taxon>
        <taxon>Acetobacterales</taxon>
        <taxon>Acetobacteraceae</taxon>
        <taxon>Komagataeibacter</taxon>
    </lineage>
</organism>
<dbReference type="Proteomes" id="UP000623090">
    <property type="component" value="Unassembled WGS sequence"/>
</dbReference>
<name>A0ABX2A9U4_9PROT</name>
<protein>
    <submittedName>
        <fullName evidence="1">Uncharacterized protein</fullName>
    </submittedName>
</protein>
<comment type="caution">
    <text evidence="1">The sequence shown here is derived from an EMBL/GenBank/DDBJ whole genome shotgun (WGS) entry which is preliminary data.</text>
</comment>